<evidence type="ECO:0000313" key="2">
    <source>
        <dbReference type="Proteomes" id="UP000011559"/>
    </source>
</evidence>
<organism evidence="1 2">
    <name type="scientific">Haloferax prahovense (strain DSM 18310 / JCM 13924 / TL6)</name>
    <dbReference type="NCBI Taxonomy" id="1227461"/>
    <lineage>
        <taxon>Archaea</taxon>
        <taxon>Methanobacteriati</taxon>
        <taxon>Methanobacteriota</taxon>
        <taxon>Stenosarchaea group</taxon>
        <taxon>Halobacteria</taxon>
        <taxon>Halobacteriales</taxon>
        <taxon>Haloferacaceae</taxon>
        <taxon>Haloferax</taxon>
    </lineage>
</organism>
<protein>
    <submittedName>
        <fullName evidence="1">Uncharacterized protein</fullName>
    </submittedName>
</protein>
<comment type="caution">
    <text evidence="1">The sequence shown here is derived from an EMBL/GenBank/DDBJ whole genome shotgun (WGS) entry which is preliminary data.</text>
</comment>
<dbReference type="AlphaFoldDB" id="M0GAM3"/>
<gene>
    <name evidence="1" type="ORF">C457_11176</name>
</gene>
<dbReference type="Proteomes" id="UP000011559">
    <property type="component" value="Unassembled WGS sequence"/>
</dbReference>
<sequence length="258" mass="29454">MQAQQAHEDFMNRLNGEDTVMIKITEVETLLRHRGEVRDTYFPDDVTVITSGVIHDDDLKELRWTQERNAVQAFGPDFHIPTDYPVYGNMDSESRVENIRNMMEGTEWMMKELVDTDIQILPLVKGYTPDERGICYDMIRRHQLQYCVYYGSQYFGGKMGNGIQKLDQDVRDVVSELTLEGLILIGLQSSNGLARMPPEVVAAAGQRWIYQSELRDSSINEAVEKYRQWRYSVNAELGGGQTTLGSFAADSNEVMIHG</sequence>
<name>M0GAM3_HALPT</name>
<dbReference type="EMBL" id="AOLG01000035">
    <property type="protein sequence ID" value="ELZ68562.1"/>
    <property type="molecule type" value="Genomic_DNA"/>
</dbReference>
<accession>M0GAM3</accession>
<keyword evidence="2" id="KW-1185">Reference proteome</keyword>
<proteinExistence type="predicted"/>
<evidence type="ECO:0000313" key="1">
    <source>
        <dbReference type="EMBL" id="ELZ68562.1"/>
    </source>
</evidence>
<reference evidence="1 2" key="1">
    <citation type="journal article" date="2014" name="PLoS Genet.">
        <title>Phylogenetically driven sequencing of extremely halophilic archaea reveals strategies for static and dynamic osmo-response.</title>
        <authorList>
            <person name="Becker E.A."/>
            <person name="Seitzer P.M."/>
            <person name="Tritt A."/>
            <person name="Larsen D."/>
            <person name="Krusor M."/>
            <person name="Yao A.I."/>
            <person name="Wu D."/>
            <person name="Madern D."/>
            <person name="Eisen J.A."/>
            <person name="Darling A.E."/>
            <person name="Facciotti M.T."/>
        </authorList>
    </citation>
    <scope>NUCLEOTIDE SEQUENCE [LARGE SCALE GENOMIC DNA]</scope>
    <source>
        <strain evidence="2">DSM 18310 / JCM 13924 / TL6</strain>
    </source>
</reference>